<evidence type="ECO:0000313" key="1">
    <source>
        <dbReference type="EMBL" id="TDA21748.1"/>
    </source>
</evidence>
<evidence type="ECO:0000313" key="2">
    <source>
        <dbReference type="Proteomes" id="UP000295710"/>
    </source>
</evidence>
<reference evidence="1 2" key="1">
    <citation type="journal article" date="2016" name="Nat. Microbiol.">
        <title>The Mouse Intestinal Bacterial Collection (miBC) provides host-specific insight into cultured diversity and functional potential of the gut microbiota.</title>
        <authorList>
            <person name="Lagkouvardos I."/>
            <person name="Pukall R."/>
            <person name="Abt B."/>
            <person name="Foesel B.U."/>
            <person name="Meier-Kolthoff J.P."/>
            <person name="Kumar N."/>
            <person name="Bresciani A."/>
            <person name="Martinez I."/>
            <person name="Just S."/>
            <person name="Ziegler C."/>
            <person name="Brugiroux S."/>
            <person name="Garzetti D."/>
            <person name="Wenning M."/>
            <person name="Bui T.P."/>
            <person name="Wang J."/>
            <person name="Hugenholtz F."/>
            <person name="Plugge C.M."/>
            <person name="Peterson D.A."/>
            <person name="Hornef M.W."/>
            <person name="Baines J.F."/>
            <person name="Smidt H."/>
            <person name="Walter J."/>
            <person name="Kristiansen K."/>
            <person name="Nielsen H.B."/>
            <person name="Haller D."/>
            <person name="Overmann J."/>
            <person name="Stecher B."/>
            <person name="Clavel T."/>
        </authorList>
    </citation>
    <scope>NUCLEOTIDE SEQUENCE [LARGE SCALE GENOMIC DNA]</scope>
    <source>
        <strain evidence="1 2">DSM 28560</strain>
    </source>
</reference>
<organism evidence="1 2">
    <name type="scientific">Extibacter muris</name>
    <dbReference type="NCBI Taxonomy" id="1796622"/>
    <lineage>
        <taxon>Bacteria</taxon>
        <taxon>Bacillati</taxon>
        <taxon>Bacillota</taxon>
        <taxon>Clostridia</taxon>
        <taxon>Lachnospirales</taxon>
        <taxon>Lachnospiraceae</taxon>
        <taxon>Extibacter</taxon>
    </lineage>
</organism>
<name>A0A4R4FEE8_9FIRM</name>
<accession>A0A4R4FEE8</accession>
<dbReference type="InterPro" id="IPR026989">
    <property type="entry name" value="TnpV"/>
</dbReference>
<gene>
    <name evidence="1" type="ORF">E1963_10535</name>
</gene>
<proteinExistence type="predicted"/>
<comment type="caution">
    <text evidence="1">The sequence shown here is derived from an EMBL/GenBank/DDBJ whole genome shotgun (WGS) entry which is preliminary data.</text>
</comment>
<dbReference type="Pfam" id="PF14198">
    <property type="entry name" value="TnpV"/>
    <property type="match status" value="1"/>
</dbReference>
<dbReference type="AlphaFoldDB" id="A0A4R4FEE8"/>
<dbReference type="RefSeq" id="WP_132277783.1">
    <property type="nucleotide sequence ID" value="NZ_JAOBST010000002.1"/>
</dbReference>
<keyword evidence="2" id="KW-1185">Reference proteome</keyword>
<protein>
    <submittedName>
        <fullName evidence="1">TnpV protein</fullName>
    </submittedName>
</protein>
<dbReference type="Proteomes" id="UP000295710">
    <property type="component" value="Unassembled WGS sequence"/>
</dbReference>
<sequence>MKSLFEQFGGTYHNESNYLIPNFTLPKSEESDIGIYGQQHLRYLQEYHRLTYINLLTSGMLEAYLSEIDKQARERFYRIVKQLKTAQGITEQLKADSPMEWVRKMNFIRQQAEEIVLNELICK</sequence>
<dbReference type="EMBL" id="SMMX01000007">
    <property type="protein sequence ID" value="TDA21748.1"/>
    <property type="molecule type" value="Genomic_DNA"/>
</dbReference>